<dbReference type="RefSeq" id="WP_282002705.1">
    <property type="nucleotide sequence ID" value="NZ_AP027151.1"/>
</dbReference>
<feature type="domain" description="CBS" evidence="3">
    <location>
        <begin position="14"/>
        <end position="71"/>
    </location>
</feature>
<evidence type="ECO:0000259" key="3">
    <source>
        <dbReference type="PROSITE" id="PS51371"/>
    </source>
</evidence>
<dbReference type="Gene3D" id="3.10.580.10">
    <property type="entry name" value="CBS-domain"/>
    <property type="match status" value="1"/>
</dbReference>
<dbReference type="InterPro" id="IPR052016">
    <property type="entry name" value="Bact_Sigma-Reg"/>
</dbReference>
<reference evidence="4 5" key="1">
    <citation type="submission" date="2022-12" db="EMBL/GenBank/DDBJ databases">
        <title>Polyphasic characterization of Geotalea uranireducens NIT-SL11 newly isolated from a complex of sewage sludge and microbially reduced graphene oxide.</title>
        <authorList>
            <person name="Xie L."/>
            <person name="Yoshida N."/>
            <person name="Meng L."/>
        </authorList>
    </citation>
    <scope>NUCLEOTIDE SEQUENCE [LARGE SCALE GENOMIC DNA]</scope>
    <source>
        <strain evidence="4 5">NIT-SL11</strain>
    </source>
</reference>
<proteinExistence type="predicted"/>
<dbReference type="Proteomes" id="UP001317705">
    <property type="component" value="Chromosome"/>
</dbReference>
<protein>
    <recommendedName>
        <fullName evidence="3">CBS domain-containing protein</fullName>
    </recommendedName>
</protein>
<keyword evidence="5" id="KW-1185">Reference proteome</keyword>
<dbReference type="PANTHER" id="PTHR43156">
    <property type="entry name" value="STAGE II SPORULATION PROTEIN E-RELATED"/>
    <property type="match status" value="1"/>
</dbReference>
<dbReference type="InterPro" id="IPR001932">
    <property type="entry name" value="PPM-type_phosphatase-like_dom"/>
</dbReference>
<keyword evidence="2" id="KW-0129">CBS domain</keyword>
<dbReference type="EMBL" id="AP027151">
    <property type="protein sequence ID" value="BDV42314.1"/>
    <property type="molecule type" value="Genomic_DNA"/>
</dbReference>
<accession>A0ABM8EJ92</accession>
<name>A0ABM8EJ92_9BACT</name>
<dbReference type="SMART" id="SM00331">
    <property type="entry name" value="PP2C_SIG"/>
    <property type="match status" value="1"/>
</dbReference>
<dbReference type="SUPFAM" id="SSF81606">
    <property type="entry name" value="PP2C-like"/>
    <property type="match status" value="1"/>
</dbReference>
<evidence type="ECO:0000313" key="5">
    <source>
        <dbReference type="Proteomes" id="UP001317705"/>
    </source>
</evidence>
<dbReference type="InterPro" id="IPR036457">
    <property type="entry name" value="PPM-type-like_dom_sf"/>
</dbReference>
<dbReference type="PROSITE" id="PS51371">
    <property type="entry name" value="CBS"/>
    <property type="match status" value="1"/>
</dbReference>
<dbReference type="InterPro" id="IPR000644">
    <property type="entry name" value="CBS_dom"/>
</dbReference>
<dbReference type="Pfam" id="PF00571">
    <property type="entry name" value="CBS"/>
    <property type="match status" value="2"/>
</dbReference>
<evidence type="ECO:0000256" key="2">
    <source>
        <dbReference type="PROSITE-ProRule" id="PRU00703"/>
    </source>
</evidence>
<keyword evidence="1" id="KW-0378">Hydrolase</keyword>
<dbReference type="Pfam" id="PF07228">
    <property type="entry name" value="SpoIIE"/>
    <property type="match status" value="1"/>
</dbReference>
<gene>
    <name evidence="4" type="ORF">GURASL_12370</name>
</gene>
<dbReference type="SMART" id="SM00116">
    <property type="entry name" value="CBS"/>
    <property type="match status" value="2"/>
</dbReference>
<dbReference type="InterPro" id="IPR046342">
    <property type="entry name" value="CBS_dom_sf"/>
</dbReference>
<dbReference type="Gene3D" id="3.60.40.10">
    <property type="entry name" value="PPM-type phosphatase domain"/>
    <property type="match status" value="1"/>
</dbReference>
<evidence type="ECO:0000313" key="4">
    <source>
        <dbReference type="EMBL" id="BDV42314.1"/>
    </source>
</evidence>
<dbReference type="SUPFAM" id="SSF54631">
    <property type="entry name" value="CBS-domain pair"/>
    <property type="match status" value="1"/>
</dbReference>
<organism evidence="4 5">
    <name type="scientific">Geotalea uraniireducens</name>
    <dbReference type="NCBI Taxonomy" id="351604"/>
    <lineage>
        <taxon>Bacteria</taxon>
        <taxon>Pseudomonadati</taxon>
        <taxon>Thermodesulfobacteriota</taxon>
        <taxon>Desulfuromonadia</taxon>
        <taxon>Geobacterales</taxon>
        <taxon>Geobacteraceae</taxon>
        <taxon>Geotalea</taxon>
    </lineage>
</organism>
<dbReference type="PANTHER" id="PTHR43156:SF2">
    <property type="entry name" value="STAGE II SPORULATION PROTEIN E"/>
    <property type="match status" value="1"/>
</dbReference>
<evidence type="ECO:0000256" key="1">
    <source>
        <dbReference type="ARBA" id="ARBA00022801"/>
    </source>
</evidence>
<sequence length="406" mass="43503">MENRSTTFPKVREIAKPVTTISAELPVREVVALFRADQSLPAIPVTADERFVGLVDRRTLFFRQLAGPYAMELFGRKPISQLLDRPAAALEPHLDVNHALKKLLELDPTLEVDSVAVVDNGTCHGVVAVSDLMMAISDCQALLLSTLERLSARIRDEVDKAAAIQQALLPPPTGSFPGIEIGAGLTTSSEVSGDFYDYFPCGGNRVGLVIGDVSGHGVQAGMVTTAAKAALHTLAAQGTATPRDFLCGMNKAILATARQFLLMSCIVAIIDPAGGELCIANAGHNFPYLCRQRQGEAELLEIVSGFPLGFDANCVYSEYRTTFAAGDLLFLYTDGIVECTDAAGEEFGYGRLEELLRRGSELSPVALRDEVLAAARRFSGSKVFADDVTILIAAGRNIAPYEEPTP</sequence>